<dbReference type="AlphaFoldDB" id="A0A4R2RSP3"/>
<organism evidence="2 3">
    <name type="scientific">Rhodovulum bhavnagarense</name>
    <dbReference type="NCBI Taxonomy" id="992286"/>
    <lineage>
        <taxon>Bacteria</taxon>
        <taxon>Pseudomonadati</taxon>
        <taxon>Pseudomonadota</taxon>
        <taxon>Alphaproteobacteria</taxon>
        <taxon>Rhodobacterales</taxon>
        <taxon>Paracoccaceae</taxon>
        <taxon>Rhodovulum</taxon>
    </lineage>
</organism>
<proteinExistence type="predicted"/>
<evidence type="ECO:0000256" key="1">
    <source>
        <dbReference type="SAM" id="SignalP"/>
    </source>
</evidence>
<keyword evidence="1" id="KW-0732">Signal</keyword>
<keyword evidence="3" id="KW-1185">Reference proteome</keyword>
<gene>
    <name evidence="2" type="ORF">EV663_1027</name>
</gene>
<protein>
    <submittedName>
        <fullName evidence="2">Uncharacterized protein</fullName>
    </submittedName>
</protein>
<name>A0A4R2RSP3_9RHOB</name>
<evidence type="ECO:0000313" key="3">
    <source>
        <dbReference type="Proteomes" id="UP000295050"/>
    </source>
</evidence>
<sequence>MTITRRATLAALTASPLTIASVATQAAPGGEGQTTLEKTYVEWLSALNDIEETLILHPADKLTKVDENRILGPLYDRADTLQEAMIAAPVTGPRDLAVKVLVVLATPGALDDDAVDRIKADAMRLVNLTDAKTT</sequence>
<feature type="chain" id="PRO_5020325740" evidence="1">
    <location>
        <begin position="27"/>
        <end position="134"/>
    </location>
</feature>
<comment type="caution">
    <text evidence="2">The sequence shown here is derived from an EMBL/GenBank/DDBJ whole genome shotgun (WGS) entry which is preliminary data.</text>
</comment>
<dbReference type="OrthoDB" id="9839653at2"/>
<feature type="signal peptide" evidence="1">
    <location>
        <begin position="1"/>
        <end position="26"/>
    </location>
</feature>
<evidence type="ECO:0000313" key="2">
    <source>
        <dbReference type="EMBL" id="TCP62165.1"/>
    </source>
</evidence>
<reference evidence="2 3" key="1">
    <citation type="submission" date="2019-03" db="EMBL/GenBank/DDBJ databases">
        <title>Genomic Encyclopedia of Type Strains, Phase IV (KMG-IV): sequencing the most valuable type-strain genomes for metagenomic binning, comparative biology and taxonomic classification.</title>
        <authorList>
            <person name="Goeker M."/>
        </authorList>
    </citation>
    <scope>NUCLEOTIDE SEQUENCE [LARGE SCALE GENOMIC DNA]</scope>
    <source>
        <strain evidence="2 3">DSM 24766</strain>
    </source>
</reference>
<dbReference type="EMBL" id="SLXU01000002">
    <property type="protein sequence ID" value="TCP62165.1"/>
    <property type="molecule type" value="Genomic_DNA"/>
</dbReference>
<dbReference type="Proteomes" id="UP000295050">
    <property type="component" value="Unassembled WGS sequence"/>
</dbReference>
<accession>A0A4R2RSP3</accession>
<dbReference type="RefSeq" id="WP_132950434.1">
    <property type="nucleotide sequence ID" value="NZ_SLXU01000002.1"/>
</dbReference>